<evidence type="ECO:0000313" key="3">
    <source>
        <dbReference type="Proteomes" id="UP000198649"/>
    </source>
</evidence>
<keyword evidence="3" id="KW-1185">Reference proteome</keyword>
<dbReference type="EMBL" id="FOQG01000004">
    <property type="protein sequence ID" value="SFI03415.1"/>
    <property type="molecule type" value="Genomic_DNA"/>
</dbReference>
<proteinExistence type="predicted"/>
<reference evidence="2 3" key="1">
    <citation type="submission" date="2016-10" db="EMBL/GenBank/DDBJ databases">
        <authorList>
            <person name="de Groot N.N."/>
        </authorList>
    </citation>
    <scope>NUCLEOTIDE SEQUENCE [LARGE SCALE GENOMIC DNA]</scope>
    <source>
        <strain evidence="2 3">CGMCC 1.11156</strain>
    </source>
</reference>
<protein>
    <recommendedName>
        <fullName evidence="4">Lipoprotein</fullName>
    </recommendedName>
</protein>
<evidence type="ECO:0000256" key="1">
    <source>
        <dbReference type="SAM" id="SignalP"/>
    </source>
</evidence>
<evidence type="ECO:0008006" key="4">
    <source>
        <dbReference type="Google" id="ProtNLM"/>
    </source>
</evidence>
<feature type="signal peptide" evidence="1">
    <location>
        <begin position="1"/>
        <end position="25"/>
    </location>
</feature>
<dbReference type="Proteomes" id="UP000198649">
    <property type="component" value="Unassembled WGS sequence"/>
</dbReference>
<sequence>MVMAAVIRISVLAAASLTLSACTSASTTVRDGGDGGCVSGYVHVVEAANWRGLSEAMLTSTEWGSVASVRTQAQGGEIGSGDVDVLRVVDLLDKRERRLVQVDVWRTEEGTWRFGDWGQCID</sequence>
<dbReference type="AlphaFoldDB" id="A0A1I3EWK0"/>
<feature type="chain" id="PRO_5011475820" description="Lipoprotein" evidence="1">
    <location>
        <begin position="26"/>
        <end position="122"/>
    </location>
</feature>
<dbReference type="RefSeq" id="WP_143099671.1">
    <property type="nucleotide sequence ID" value="NZ_FOQG01000004.1"/>
</dbReference>
<evidence type="ECO:0000313" key="2">
    <source>
        <dbReference type="EMBL" id="SFI03415.1"/>
    </source>
</evidence>
<keyword evidence="1" id="KW-0732">Signal</keyword>
<name>A0A1I3EWK0_9ACTN</name>
<gene>
    <name evidence="2" type="ORF">SAMN05216561_104108</name>
</gene>
<organism evidence="2 3">
    <name type="scientific">Nocardioides psychrotolerans</name>
    <dbReference type="NCBI Taxonomy" id="1005945"/>
    <lineage>
        <taxon>Bacteria</taxon>
        <taxon>Bacillati</taxon>
        <taxon>Actinomycetota</taxon>
        <taxon>Actinomycetes</taxon>
        <taxon>Propionibacteriales</taxon>
        <taxon>Nocardioidaceae</taxon>
        <taxon>Nocardioides</taxon>
    </lineage>
</organism>
<accession>A0A1I3EWK0</accession>